<gene>
    <name evidence="3" type="ORF">EPA93_26745</name>
</gene>
<proteinExistence type="predicted"/>
<dbReference type="Proteomes" id="UP000290365">
    <property type="component" value="Chromosome"/>
</dbReference>
<dbReference type="OrthoDB" id="9814425at2"/>
<feature type="region of interest" description="Disordered" evidence="1">
    <location>
        <begin position="1"/>
        <end position="34"/>
    </location>
</feature>
<dbReference type="Pfam" id="PF14534">
    <property type="entry name" value="DUF4440"/>
    <property type="match status" value="1"/>
</dbReference>
<feature type="compositionally biased region" description="Basic and acidic residues" evidence="1">
    <location>
        <begin position="19"/>
        <end position="31"/>
    </location>
</feature>
<evidence type="ECO:0000256" key="1">
    <source>
        <dbReference type="SAM" id="MobiDB-lite"/>
    </source>
</evidence>
<dbReference type="InterPro" id="IPR032710">
    <property type="entry name" value="NTF2-like_dom_sf"/>
</dbReference>
<dbReference type="KEGG" id="kbs:EPA93_26745"/>
<sequence length="188" mass="21002">MSQMNLSVNRSTSGAARESYSRESKARKENKQMPTALAMTTFDKQSSEQFGRAYEKTFYDGDYIAMASVYTADAKLLIEDGEIIEGREAIADFWKAACARAQKVQMKRSIRDDELESSGDLGYKRNTVTLEIPTRDGKTVTHVIKSITVWKREADGVWRIVQDISNRNAPLDPGQFAYGVALGDQAKA</sequence>
<evidence type="ECO:0000313" key="3">
    <source>
        <dbReference type="EMBL" id="QBD79391.1"/>
    </source>
</evidence>
<keyword evidence="4" id="KW-1185">Reference proteome</keyword>
<dbReference type="InterPro" id="IPR027843">
    <property type="entry name" value="DUF4440"/>
</dbReference>
<feature type="compositionally biased region" description="Polar residues" evidence="1">
    <location>
        <begin position="1"/>
        <end position="14"/>
    </location>
</feature>
<accession>A0A4V0YZE0</accession>
<dbReference type="AlphaFoldDB" id="A0A4V0YZE0"/>
<protein>
    <submittedName>
        <fullName evidence="3">DUF4440 domain-containing protein</fullName>
    </submittedName>
</protein>
<dbReference type="Gene3D" id="3.10.450.50">
    <property type="match status" value="1"/>
</dbReference>
<feature type="domain" description="DUF4440" evidence="2">
    <location>
        <begin position="52"/>
        <end position="160"/>
    </location>
</feature>
<evidence type="ECO:0000259" key="2">
    <source>
        <dbReference type="Pfam" id="PF14534"/>
    </source>
</evidence>
<organism evidence="3 4">
    <name type="scientific">Ktedonosporobacter rubrisoli</name>
    <dbReference type="NCBI Taxonomy" id="2509675"/>
    <lineage>
        <taxon>Bacteria</taxon>
        <taxon>Bacillati</taxon>
        <taxon>Chloroflexota</taxon>
        <taxon>Ktedonobacteria</taxon>
        <taxon>Ktedonobacterales</taxon>
        <taxon>Ktedonosporobacteraceae</taxon>
        <taxon>Ktedonosporobacter</taxon>
    </lineage>
</organism>
<dbReference type="EMBL" id="CP035758">
    <property type="protein sequence ID" value="QBD79391.1"/>
    <property type="molecule type" value="Genomic_DNA"/>
</dbReference>
<evidence type="ECO:0000313" key="4">
    <source>
        <dbReference type="Proteomes" id="UP000290365"/>
    </source>
</evidence>
<dbReference type="SUPFAM" id="SSF54427">
    <property type="entry name" value="NTF2-like"/>
    <property type="match status" value="1"/>
</dbReference>
<reference evidence="3 4" key="1">
    <citation type="submission" date="2019-01" db="EMBL/GenBank/DDBJ databases">
        <title>Ktedonosporobacter rubrisoli SCAWS-G2.</title>
        <authorList>
            <person name="Huang Y."/>
            <person name="Yan B."/>
        </authorList>
    </citation>
    <scope>NUCLEOTIDE SEQUENCE [LARGE SCALE GENOMIC DNA]</scope>
    <source>
        <strain evidence="3 4">SCAWS-G2</strain>
    </source>
</reference>
<name>A0A4V0YZE0_KTERU</name>